<dbReference type="GO" id="GO:0012505">
    <property type="term" value="C:endomembrane system"/>
    <property type="evidence" value="ECO:0007669"/>
    <property type="project" value="UniProtKB-ARBA"/>
</dbReference>
<dbReference type="SUPFAM" id="SSF58038">
    <property type="entry name" value="SNARE fusion complex"/>
    <property type="match status" value="1"/>
</dbReference>
<feature type="transmembrane region" description="Helical" evidence="7">
    <location>
        <begin position="97"/>
        <end position="118"/>
    </location>
</feature>
<evidence type="ECO:0000259" key="8">
    <source>
        <dbReference type="PROSITE" id="PS50192"/>
    </source>
</evidence>
<evidence type="ECO:0000256" key="4">
    <source>
        <dbReference type="ARBA" id="ARBA00022927"/>
    </source>
</evidence>
<name>C1MQT5_MICPC</name>
<dbReference type="GO" id="GO:0016020">
    <property type="term" value="C:membrane"/>
    <property type="evidence" value="ECO:0007669"/>
    <property type="project" value="UniProtKB-SubCell"/>
</dbReference>
<dbReference type="AlphaFoldDB" id="C1MQT5"/>
<evidence type="ECO:0000313" key="10">
    <source>
        <dbReference type="Proteomes" id="UP000001876"/>
    </source>
</evidence>
<keyword evidence="4" id="KW-0653">Protein transport</keyword>
<gene>
    <name evidence="9" type="ORF">MICPUCDRAFT_57405</name>
</gene>
<sequence>MSYRGAYSAEGLTSRPAASGGEVQLNMPSASDFDVDDEVEKLHGKVSMLKQMTGAIHEESGIRGKLIDQLEETMSQAGEALKVAQKEMKKAFKSGSSWHLCVLMMFCLALFLGFYVLYRMGKFIRFFTG</sequence>
<reference evidence="9 10" key="1">
    <citation type="journal article" date="2009" name="Science">
        <title>Green evolution and dynamic adaptations revealed by genomes of the marine picoeukaryotes Micromonas.</title>
        <authorList>
            <person name="Worden A.Z."/>
            <person name="Lee J.H."/>
            <person name="Mock T."/>
            <person name="Rouze P."/>
            <person name="Simmons M.P."/>
            <person name="Aerts A.L."/>
            <person name="Allen A.E."/>
            <person name="Cuvelier M.L."/>
            <person name="Derelle E."/>
            <person name="Everett M.V."/>
            <person name="Foulon E."/>
            <person name="Grimwood J."/>
            <person name="Gundlach H."/>
            <person name="Henrissat B."/>
            <person name="Napoli C."/>
            <person name="McDonald S.M."/>
            <person name="Parker M.S."/>
            <person name="Rombauts S."/>
            <person name="Salamov A."/>
            <person name="Von Dassow P."/>
            <person name="Badger J.H."/>
            <person name="Coutinho P.M."/>
            <person name="Demir E."/>
            <person name="Dubchak I."/>
            <person name="Gentemann C."/>
            <person name="Eikrem W."/>
            <person name="Gready J.E."/>
            <person name="John U."/>
            <person name="Lanier W."/>
            <person name="Lindquist E.A."/>
            <person name="Lucas S."/>
            <person name="Mayer K.F."/>
            <person name="Moreau H."/>
            <person name="Not F."/>
            <person name="Otillar R."/>
            <person name="Panaud O."/>
            <person name="Pangilinan J."/>
            <person name="Paulsen I."/>
            <person name="Piegu B."/>
            <person name="Poliakov A."/>
            <person name="Robbens S."/>
            <person name="Schmutz J."/>
            <person name="Toulza E."/>
            <person name="Wyss T."/>
            <person name="Zelensky A."/>
            <person name="Zhou K."/>
            <person name="Armbrust E.V."/>
            <person name="Bhattacharya D."/>
            <person name="Goodenough U.W."/>
            <person name="Van de Peer Y."/>
            <person name="Grigoriev I.V."/>
        </authorList>
    </citation>
    <scope>NUCLEOTIDE SEQUENCE [LARGE SCALE GENOMIC DNA]</scope>
    <source>
        <strain evidence="9 10">CCMP1545</strain>
    </source>
</reference>
<dbReference type="GO" id="GO:0005737">
    <property type="term" value="C:cytoplasm"/>
    <property type="evidence" value="ECO:0007669"/>
    <property type="project" value="UniProtKB-ARBA"/>
</dbReference>
<dbReference type="Gene3D" id="1.20.5.110">
    <property type="match status" value="1"/>
</dbReference>
<dbReference type="OrthoDB" id="261831at2759"/>
<organism evidence="10">
    <name type="scientific">Micromonas pusilla (strain CCMP1545)</name>
    <name type="common">Picoplanktonic green alga</name>
    <dbReference type="NCBI Taxonomy" id="564608"/>
    <lineage>
        <taxon>Eukaryota</taxon>
        <taxon>Viridiplantae</taxon>
        <taxon>Chlorophyta</taxon>
        <taxon>Mamiellophyceae</taxon>
        <taxon>Mamiellales</taxon>
        <taxon>Mamiellaceae</taxon>
        <taxon>Micromonas</taxon>
    </lineage>
</organism>
<dbReference type="GO" id="GO:0015031">
    <property type="term" value="P:protein transport"/>
    <property type="evidence" value="ECO:0007669"/>
    <property type="project" value="UniProtKB-KW"/>
</dbReference>
<dbReference type="KEGG" id="mpp:MICPUCDRAFT_57405"/>
<evidence type="ECO:0000313" key="9">
    <source>
        <dbReference type="EMBL" id="EEH58135.1"/>
    </source>
</evidence>
<proteinExistence type="predicted"/>
<evidence type="ECO:0000256" key="1">
    <source>
        <dbReference type="ARBA" id="ARBA00004167"/>
    </source>
</evidence>
<dbReference type="RefSeq" id="XP_003058184.1">
    <property type="nucleotide sequence ID" value="XM_003058138.1"/>
</dbReference>
<keyword evidence="5 7" id="KW-1133">Transmembrane helix</keyword>
<evidence type="ECO:0000256" key="3">
    <source>
        <dbReference type="ARBA" id="ARBA00022692"/>
    </source>
</evidence>
<dbReference type="InterPro" id="IPR000727">
    <property type="entry name" value="T_SNARE_dom"/>
</dbReference>
<evidence type="ECO:0000256" key="2">
    <source>
        <dbReference type="ARBA" id="ARBA00022448"/>
    </source>
</evidence>
<keyword evidence="3 7" id="KW-0812">Transmembrane</keyword>
<keyword evidence="10" id="KW-1185">Reference proteome</keyword>
<evidence type="ECO:0000256" key="6">
    <source>
        <dbReference type="ARBA" id="ARBA00023136"/>
    </source>
</evidence>
<dbReference type="PANTHER" id="PTHR12791">
    <property type="entry name" value="GOLGI SNARE BET1-RELATED"/>
    <property type="match status" value="1"/>
</dbReference>
<evidence type="ECO:0000256" key="7">
    <source>
        <dbReference type="SAM" id="Phobius"/>
    </source>
</evidence>
<dbReference type="eggNOG" id="KOG1267">
    <property type="taxonomic scope" value="Eukaryota"/>
</dbReference>
<dbReference type="STRING" id="564608.C1MQT5"/>
<dbReference type="GeneID" id="9683251"/>
<evidence type="ECO:0000256" key="5">
    <source>
        <dbReference type="ARBA" id="ARBA00022989"/>
    </source>
</evidence>
<keyword evidence="6 7" id="KW-0472">Membrane</keyword>
<dbReference type="PROSITE" id="PS50192">
    <property type="entry name" value="T_SNARE"/>
    <property type="match status" value="1"/>
</dbReference>
<dbReference type="EMBL" id="GG663738">
    <property type="protein sequence ID" value="EEH58135.1"/>
    <property type="molecule type" value="Genomic_DNA"/>
</dbReference>
<dbReference type="CDD" id="cd15841">
    <property type="entry name" value="SNARE_Qc"/>
    <property type="match status" value="1"/>
</dbReference>
<accession>C1MQT5</accession>
<feature type="domain" description="T-SNARE coiled-coil homology" evidence="8">
    <location>
        <begin position="29"/>
        <end position="91"/>
    </location>
</feature>
<dbReference type="Proteomes" id="UP000001876">
    <property type="component" value="Unassembled WGS sequence"/>
</dbReference>
<protein>
    <submittedName>
        <fullName evidence="9">Predicted protein</fullName>
    </submittedName>
</protein>
<keyword evidence="2" id="KW-0813">Transport</keyword>
<comment type="subcellular location">
    <subcellularLocation>
        <location evidence="1">Membrane</location>
        <topology evidence="1">Single-pass membrane protein</topology>
    </subcellularLocation>
</comment>
<dbReference type="OMA" id="ANSHRVG"/>